<organism evidence="3 4">
    <name type="scientific">Aquimonas voraii</name>
    <dbReference type="NCBI Taxonomy" id="265719"/>
    <lineage>
        <taxon>Bacteria</taxon>
        <taxon>Pseudomonadati</taxon>
        <taxon>Pseudomonadota</taxon>
        <taxon>Gammaproteobacteria</taxon>
        <taxon>Lysobacterales</taxon>
        <taxon>Lysobacteraceae</taxon>
        <taxon>Aquimonas</taxon>
    </lineage>
</organism>
<reference evidence="3 4" key="1">
    <citation type="submission" date="2016-10" db="EMBL/GenBank/DDBJ databases">
        <authorList>
            <person name="de Groot N.N."/>
        </authorList>
    </citation>
    <scope>NUCLEOTIDE SEQUENCE [LARGE SCALE GENOMIC DNA]</scope>
    <source>
        <strain evidence="3 4">DSM 16957</strain>
    </source>
</reference>
<feature type="transmembrane region" description="Helical" evidence="2">
    <location>
        <begin position="35"/>
        <end position="53"/>
    </location>
</feature>
<feature type="region of interest" description="Disordered" evidence="1">
    <location>
        <begin position="200"/>
        <end position="240"/>
    </location>
</feature>
<dbReference type="RefSeq" id="WP_091238815.1">
    <property type="nucleotide sequence ID" value="NZ_FNAG01000001.1"/>
</dbReference>
<feature type="compositionally biased region" description="Pro residues" evidence="1">
    <location>
        <begin position="221"/>
        <end position="240"/>
    </location>
</feature>
<keyword evidence="2" id="KW-0472">Membrane</keyword>
<dbReference type="Proteomes" id="UP000199603">
    <property type="component" value="Unassembled WGS sequence"/>
</dbReference>
<feature type="compositionally biased region" description="Pro residues" evidence="1">
    <location>
        <begin position="96"/>
        <end position="107"/>
    </location>
</feature>
<dbReference type="OrthoDB" id="8907664at2"/>
<evidence type="ECO:0000313" key="3">
    <source>
        <dbReference type="EMBL" id="SDD19993.1"/>
    </source>
</evidence>
<protein>
    <submittedName>
        <fullName evidence="3">Uncharacterized protein</fullName>
    </submittedName>
</protein>
<dbReference type="EMBL" id="FNAG01000001">
    <property type="protein sequence ID" value="SDD19993.1"/>
    <property type="molecule type" value="Genomic_DNA"/>
</dbReference>
<proteinExistence type="predicted"/>
<evidence type="ECO:0000256" key="2">
    <source>
        <dbReference type="SAM" id="Phobius"/>
    </source>
</evidence>
<feature type="region of interest" description="Disordered" evidence="1">
    <location>
        <begin position="58"/>
        <end position="132"/>
    </location>
</feature>
<gene>
    <name evidence="3" type="ORF">SAMN04488509_101678</name>
</gene>
<keyword evidence="4" id="KW-1185">Reference proteome</keyword>
<dbReference type="STRING" id="265719.SAMN04488509_101678"/>
<keyword evidence="2" id="KW-0812">Transmembrane</keyword>
<keyword evidence="2" id="KW-1133">Transmembrane helix</keyword>
<sequence length="240" mass="24848">MQSPQPPSSTPQSAREGGLRVSAIEARRGRYQRGAWLLLALAAILAGPLWLLFKPGAESSGTTTGSTAPAPASAPLPAGATAEAEPAGKPSAAMPAPAPRAPAPPALPVVDDTDLPSLDPNDLAAHYRPGDPVPTGAEVIRALHEAGIHEGLGAFNPPGTVPLMPGIVVPDDFVLPPGYVRHYQVTDEGEMLPPVLMFSPDHDWRDGSGQPLPDDRLVPPEMAPPGMPIEPLPLPEPPQG</sequence>
<feature type="compositionally biased region" description="Low complexity" evidence="1">
    <location>
        <begin position="58"/>
        <end position="95"/>
    </location>
</feature>
<name>A0A1G6ST26_9GAMM</name>
<evidence type="ECO:0000313" key="4">
    <source>
        <dbReference type="Proteomes" id="UP000199603"/>
    </source>
</evidence>
<dbReference type="AlphaFoldDB" id="A0A1G6ST26"/>
<evidence type="ECO:0000256" key="1">
    <source>
        <dbReference type="SAM" id="MobiDB-lite"/>
    </source>
</evidence>
<accession>A0A1G6ST26</accession>